<organism evidence="1 2">
    <name type="scientific">Periconia digitata</name>
    <dbReference type="NCBI Taxonomy" id="1303443"/>
    <lineage>
        <taxon>Eukaryota</taxon>
        <taxon>Fungi</taxon>
        <taxon>Dikarya</taxon>
        <taxon>Ascomycota</taxon>
        <taxon>Pezizomycotina</taxon>
        <taxon>Dothideomycetes</taxon>
        <taxon>Pleosporomycetidae</taxon>
        <taxon>Pleosporales</taxon>
        <taxon>Massarineae</taxon>
        <taxon>Periconiaceae</taxon>
        <taxon>Periconia</taxon>
    </lineage>
</organism>
<evidence type="ECO:0000313" key="1">
    <source>
        <dbReference type="EMBL" id="CAI6331140.1"/>
    </source>
</evidence>
<proteinExistence type="predicted"/>
<protein>
    <submittedName>
        <fullName evidence="1">Uncharacterized protein</fullName>
    </submittedName>
</protein>
<reference evidence="1" key="1">
    <citation type="submission" date="2023-01" db="EMBL/GenBank/DDBJ databases">
        <authorList>
            <person name="Van Ghelder C."/>
            <person name="Rancurel C."/>
        </authorList>
    </citation>
    <scope>NUCLEOTIDE SEQUENCE</scope>
    <source>
        <strain evidence="1">CNCM I-4278</strain>
    </source>
</reference>
<gene>
    <name evidence="1" type="ORF">PDIGIT_LOCUS4410</name>
</gene>
<dbReference type="AlphaFoldDB" id="A0A9W4U8B2"/>
<evidence type="ECO:0000313" key="2">
    <source>
        <dbReference type="Proteomes" id="UP001152607"/>
    </source>
</evidence>
<dbReference type="Proteomes" id="UP001152607">
    <property type="component" value="Unassembled WGS sequence"/>
</dbReference>
<accession>A0A9W4U8B2</accession>
<comment type="caution">
    <text evidence="1">The sequence shown here is derived from an EMBL/GenBank/DDBJ whole genome shotgun (WGS) entry which is preliminary data.</text>
</comment>
<name>A0A9W4U8B2_9PLEO</name>
<dbReference type="EMBL" id="CAOQHR010000002">
    <property type="protein sequence ID" value="CAI6331140.1"/>
    <property type="molecule type" value="Genomic_DNA"/>
</dbReference>
<sequence length="76" mass="8508">MFPRKLAMQSLSFGQGMNKITDRTFSIRIQIRCGQPHIILRSVSIYALNHTLQHQLIFAGFLVLPPGNTVSAILLS</sequence>
<keyword evidence="2" id="KW-1185">Reference proteome</keyword>